<dbReference type="SUPFAM" id="SSF47954">
    <property type="entry name" value="Cyclin-like"/>
    <property type="match status" value="2"/>
</dbReference>
<dbReference type="EMBL" id="CABVLU010000004">
    <property type="protein sequence ID" value="VVT56355.1"/>
    <property type="molecule type" value="Genomic_DNA"/>
</dbReference>
<dbReference type="GO" id="GO:0044772">
    <property type="term" value="P:mitotic cell cycle phase transition"/>
    <property type="evidence" value="ECO:0007669"/>
    <property type="project" value="InterPro"/>
</dbReference>
<comment type="similarity">
    <text evidence="4">Belongs to the cyclin family.</text>
</comment>
<dbReference type="InterPro" id="IPR039361">
    <property type="entry name" value="Cyclin"/>
</dbReference>
<dbReference type="Pfam" id="PF00134">
    <property type="entry name" value="Cyclin_N"/>
    <property type="match status" value="1"/>
</dbReference>
<dbReference type="OrthoDB" id="5590282at2759"/>
<feature type="compositionally biased region" description="Low complexity" evidence="5">
    <location>
        <begin position="244"/>
        <end position="257"/>
    </location>
</feature>
<evidence type="ECO:0000256" key="5">
    <source>
        <dbReference type="SAM" id="MobiDB-lite"/>
    </source>
</evidence>
<feature type="compositionally biased region" description="Low complexity" evidence="5">
    <location>
        <begin position="160"/>
        <end position="174"/>
    </location>
</feature>
<evidence type="ECO:0000256" key="1">
    <source>
        <dbReference type="ARBA" id="ARBA00022618"/>
    </source>
</evidence>
<dbReference type="Pfam" id="PF02984">
    <property type="entry name" value="Cyclin_C"/>
    <property type="match status" value="1"/>
</dbReference>
<feature type="domain" description="Cyclin-like" evidence="6">
    <location>
        <begin position="359"/>
        <end position="443"/>
    </location>
</feature>
<dbReference type="InterPro" id="IPR006671">
    <property type="entry name" value="Cyclin_N"/>
</dbReference>
<keyword evidence="1" id="KW-0132">Cell division</keyword>
<organism evidence="8 9">
    <name type="scientific">Magnusiomyces paraingens</name>
    <dbReference type="NCBI Taxonomy" id="2606893"/>
    <lineage>
        <taxon>Eukaryota</taxon>
        <taxon>Fungi</taxon>
        <taxon>Dikarya</taxon>
        <taxon>Ascomycota</taxon>
        <taxon>Saccharomycotina</taxon>
        <taxon>Dipodascomycetes</taxon>
        <taxon>Dipodascales</taxon>
        <taxon>Dipodascaceae</taxon>
        <taxon>Magnusiomyces</taxon>
    </lineage>
</organism>
<dbReference type="CDD" id="cd20512">
    <property type="entry name" value="CYCLIN_CLBs_yeast_rpt2"/>
    <property type="match status" value="1"/>
</dbReference>
<dbReference type="InterPro" id="IPR013763">
    <property type="entry name" value="Cyclin-like_dom"/>
</dbReference>
<feature type="domain" description="Cyclin C-terminal" evidence="7">
    <location>
        <begin position="452"/>
        <end position="575"/>
    </location>
</feature>
<dbReference type="InterPro" id="IPR048258">
    <property type="entry name" value="Cyclins_cyclin-box"/>
</dbReference>
<feature type="region of interest" description="Disordered" evidence="5">
    <location>
        <begin position="1"/>
        <end position="65"/>
    </location>
</feature>
<dbReference type="FunFam" id="1.10.472.10:FF:000001">
    <property type="entry name" value="G2/mitotic-specific cyclin"/>
    <property type="match status" value="1"/>
</dbReference>
<dbReference type="AlphaFoldDB" id="A0A5E8C0E9"/>
<evidence type="ECO:0000256" key="3">
    <source>
        <dbReference type="ARBA" id="ARBA00023306"/>
    </source>
</evidence>
<gene>
    <name evidence="8" type="ORF">SAPINGB_P004999</name>
</gene>
<feature type="region of interest" description="Disordered" evidence="5">
    <location>
        <begin position="187"/>
        <end position="257"/>
    </location>
</feature>
<evidence type="ECO:0000259" key="7">
    <source>
        <dbReference type="SMART" id="SM01332"/>
    </source>
</evidence>
<dbReference type="GO" id="GO:0016538">
    <property type="term" value="F:cyclin-dependent protein serine/threonine kinase regulator activity"/>
    <property type="evidence" value="ECO:0007669"/>
    <property type="project" value="InterPro"/>
</dbReference>
<feature type="compositionally biased region" description="Low complexity" evidence="5">
    <location>
        <begin position="1"/>
        <end position="35"/>
    </location>
</feature>
<dbReference type="InterPro" id="IPR036915">
    <property type="entry name" value="Cyclin-like_sf"/>
</dbReference>
<evidence type="ECO:0000256" key="2">
    <source>
        <dbReference type="ARBA" id="ARBA00023127"/>
    </source>
</evidence>
<feature type="compositionally biased region" description="Low complexity" evidence="5">
    <location>
        <begin position="43"/>
        <end position="61"/>
    </location>
</feature>
<keyword evidence="2 4" id="KW-0195">Cyclin</keyword>
<proteinExistence type="inferred from homology"/>
<name>A0A5E8C0E9_9ASCO</name>
<accession>A0A5E8C0E9</accession>
<dbReference type="PROSITE" id="PS00292">
    <property type="entry name" value="CYCLINS"/>
    <property type="match status" value="1"/>
</dbReference>
<evidence type="ECO:0000313" key="9">
    <source>
        <dbReference type="Proteomes" id="UP000398389"/>
    </source>
</evidence>
<reference evidence="8 9" key="1">
    <citation type="submission" date="2019-09" db="EMBL/GenBank/DDBJ databases">
        <authorList>
            <person name="Brejova B."/>
        </authorList>
    </citation>
    <scope>NUCLEOTIDE SEQUENCE [LARGE SCALE GENOMIC DNA]</scope>
</reference>
<dbReference type="RefSeq" id="XP_031855605.1">
    <property type="nucleotide sequence ID" value="XM_031999714.1"/>
</dbReference>
<dbReference type="InterPro" id="IPR004367">
    <property type="entry name" value="Cyclin_C-dom"/>
</dbReference>
<keyword evidence="9" id="KW-1185">Reference proteome</keyword>
<evidence type="ECO:0000256" key="4">
    <source>
        <dbReference type="RuleBase" id="RU000383"/>
    </source>
</evidence>
<feature type="compositionally biased region" description="Low complexity" evidence="5">
    <location>
        <begin position="215"/>
        <end position="233"/>
    </location>
</feature>
<feature type="compositionally biased region" description="Low complexity" evidence="5">
    <location>
        <begin position="108"/>
        <end position="130"/>
    </location>
</feature>
<dbReference type="GeneID" id="43583814"/>
<sequence>MSSIQSRTRSTRRMASQSTLSASSAATAAAVASSVRITRSKKLASTTSLSNSTSSSVTSASAIQQGQAKRRAALEDLSNVHKIAALGSSSTKGYKKMPAKKMVMADKQQQQPPLDSQQQQQQQQLPLQVQSNGNSITTDISTASLKPQRQQHRSTRSTRSKQSFNVHNSSIPSINTTSTITATATATTTTTTTTNSSSISSSILPLKRRAEDHSSTSSSSSSSTHDNNNNTSNDHNDKTNDRLNINTTTNDANENNNTLRLRYEKELELQKQHDQLLVEQVEQQQQQQLLVETRAAKRARTQPWDDLDAEDIEDPLMVSEYVNDIFDYFYTLERKYMPDPDYMDQQRDLTWETRGVLMDWLVDTHAKLRLLPETLFLAFNIIDRFMTMRVVTLDKIQLVGIAALLIAAKYEEVFPPNTKYFAMLTDENFKEDEILSAERFLLQVLSYELSYPNPLNFLRRISKADNYDVRTRSFGKYFLEVACLDHRQLRYPPSRVAAAAMFLSRRIANAETDDMENLEWTANLEHYSGDVSEAELMPIVRLFVDFLSEREVRHVALFKKYASRRFFKASVVARQWAKENYREVMELSSDEERAATGLGDE</sequence>
<dbReference type="GO" id="GO:0051301">
    <property type="term" value="P:cell division"/>
    <property type="evidence" value="ECO:0007669"/>
    <property type="project" value="UniProtKB-KW"/>
</dbReference>
<dbReference type="Proteomes" id="UP000398389">
    <property type="component" value="Unassembled WGS sequence"/>
</dbReference>
<feature type="compositionally biased region" description="Polar residues" evidence="5">
    <location>
        <begin position="131"/>
        <end position="147"/>
    </location>
</feature>
<evidence type="ECO:0000259" key="6">
    <source>
        <dbReference type="SMART" id="SM00385"/>
    </source>
</evidence>
<keyword evidence="3" id="KW-0131">Cell cycle</keyword>
<dbReference type="PANTHER" id="PTHR10177">
    <property type="entry name" value="CYCLINS"/>
    <property type="match status" value="1"/>
</dbReference>
<dbReference type="SMART" id="SM01332">
    <property type="entry name" value="Cyclin_C"/>
    <property type="match status" value="1"/>
</dbReference>
<feature type="region of interest" description="Disordered" evidence="5">
    <location>
        <begin position="89"/>
        <end position="174"/>
    </location>
</feature>
<feature type="compositionally biased region" description="Basic residues" evidence="5">
    <location>
        <begin position="149"/>
        <end position="159"/>
    </location>
</feature>
<dbReference type="SMART" id="SM00385">
    <property type="entry name" value="CYCLIN"/>
    <property type="match status" value="2"/>
</dbReference>
<feature type="compositionally biased region" description="Low complexity" evidence="5">
    <location>
        <begin position="187"/>
        <end position="203"/>
    </location>
</feature>
<protein>
    <submittedName>
        <fullName evidence="8">Uncharacterized protein</fullName>
    </submittedName>
</protein>
<feature type="domain" description="Cyclin-like" evidence="6">
    <location>
        <begin position="456"/>
        <end position="545"/>
    </location>
</feature>
<dbReference type="Gene3D" id="1.10.472.10">
    <property type="entry name" value="Cyclin-like"/>
    <property type="match status" value="2"/>
</dbReference>
<evidence type="ECO:0000313" key="8">
    <source>
        <dbReference type="EMBL" id="VVT56355.1"/>
    </source>
</evidence>